<accession>A0A0J6YCH8</accession>
<proteinExistence type="predicted"/>
<evidence type="ECO:0000313" key="1">
    <source>
        <dbReference type="EMBL" id="KMP04538.1"/>
    </source>
</evidence>
<organism evidence="1 2">
    <name type="scientific">Coccidioides immitis RMSCC 2394</name>
    <dbReference type="NCBI Taxonomy" id="404692"/>
    <lineage>
        <taxon>Eukaryota</taxon>
        <taxon>Fungi</taxon>
        <taxon>Dikarya</taxon>
        <taxon>Ascomycota</taxon>
        <taxon>Pezizomycotina</taxon>
        <taxon>Eurotiomycetes</taxon>
        <taxon>Eurotiomycetidae</taxon>
        <taxon>Onygenales</taxon>
        <taxon>Onygenaceae</taxon>
        <taxon>Coccidioides</taxon>
    </lineage>
</organism>
<evidence type="ECO:0000313" key="2">
    <source>
        <dbReference type="Proteomes" id="UP000054565"/>
    </source>
</evidence>
<reference evidence="2" key="1">
    <citation type="journal article" date="2010" name="Genome Res.">
        <title>Population genomic sequencing of Coccidioides fungi reveals recent hybridization and transposon control.</title>
        <authorList>
            <person name="Neafsey D.E."/>
            <person name="Barker B.M."/>
            <person name="Sharpton T.J."/>
            <person name="Stajich J.E."/>
            <person name="Park D.J."/>
            <person name="Whiston E."/>
            <person name="Hung C.-Y."/>
            <person name="McMahan C."/>
            <person name="White J."/>
            <person name="Sykes S."/>
            <person name="Heiman D."/>
            <person name="Young S."/>
            <person name="Zeng Q."/>
            <person name="Abouelleil A."/>
            <person name="Aftuck L."/>
            <person name="Bessette D."/>
            <person name="Brown A."/>
            <person name="FitzGerald M."/>
            <person name="Lui A."/>
            <person name="Macdonald J.P."/>
            <person name="Priest M."/>
            <person name="Orbach M.J."/>
            <person name="Galgiani J.N."/>
            <person name="Kirkland T.N."/>
            <person name="Cole G.T."/>
            <person name="Birren B.W."/>
            <person name="Henn M.R."/>
            <person name="Taylor J.W."/>
            <person name="Rounsley S.D."/>
        </authorList>
    </citation>
    <scope>NUCLEOTIDE SEQUENCE [LARGE SCALE GENOMIC DNA]</scope>
    <source>
        <strain evidence="2">RMSCC 2394</strain>
    </source>
</reference>
<dbReference type="Proteomes" id="UP000054565">
    <property type="component" value="Unassembled WGS sequence"/>
</dbReference>
<gene>
    <name evidence="1" type="ORF">CIRG_04219</name>
</gene>
<sequence>MSLPDPTENLSVFLFPRVIAAGQFKFDFLAIERTRRPQPIDLCRSLSETVV</sequence>
<dbReference type="AlphaFoldDB" id="A0A0J6YCH8"/>
<dbReference type="EMBL" id="DS028095">
    <property type="protein sequence ID" value="KMP04538.1"/>
    <property type="molecule type" value="Genomic_DNA"/>
</dbReference>
<name>A0A0J6YCH8_COCIT</name>
<protein>
    <submittedName>
        <fullName evidence="1">Uncharacterized protein</fullName>
    </submittedName>
</protein>